<dbReference type="CDD" id="cd06410">
    <property type="entry name" value="PB1_UP2"/>
    <property type="match status" value="1"/>
</dbReference>
<feature type="compositionally biased region" description="Basic and acidic residues" evidence="11">
    <location>
        <begin position="753"/>
        <end position="762"/>
    </location>
</feature>
<keyword evidence="5 14" id="KW-0808">Transferase</keyword>
<accession>A0A2P6Q7A0</accession>
<feature type="region of interest" description="Disordered" evidence="11">
    <location>
        <begin position="157"/>
        <end position="190"/>
    </location>
</feature>
<evidence type="ECO:0000256" key="6">
    <source>
        <dbReference type="ARBA" id="ARBA00022741"/>
    </source>
</evidence>
<dbReference type="PANTHER" id="PTHR23257:SF957">
    <property type="entry name" value="F3O9.7 PROTEIN-RELATED"/>
    <property type="match status" value="1"/>
</dbReference>
<evidence type="ECO:0000256" key="10">
    <source>
        <dbReference type="PROSITE-ProRule" id="PRU10141"/>
    </source>
</evidence>
<dbReference type="GO" id="GO:0009734">
    <property type="term" value="P:auxin-activated signaling pathway"/>
    <property type="evidence" value="ECO:0007669"/>
    <property type="project" value="UniProtKB-KW"/>
</dbReference>
<dbReference type="GO" id="GO:0010928">
    <property type="term" value="P:regulation of auxin mediated signaling pathway"/>
    <property type="evidence" value="ECO:0007669"/>
    <property type="project" value="UniProtKB-ARBA"/>
</dbReference>
<sequence length="1343" mass="148537">MLMYHFYCVLYWLFVLVKFYLMDRNLGKGAMDQPKNYDQVRYSTVETRNDGYGSANQRFFLDPSSNISTNMRPPEYNVSGGTRPVLNYSIQTGEEFALEFMRERVNSRQHLLVPHASGDPNSASRYMGLKGILGISHTGSESGSDVSMLNLVEKDRVPENETKASSPLENKSYYDSVRLPQPSSRNDINRGLSGYSSAGVSDSSSKKVKFLCSFGGKILPRPSDGKLRYVGGETRIIRITKDIVWQDLMQKLLAVYDQTHTIKYQLPGEDLDALVSVSSDEDLQNMMEECTILQDGGSQRPRMFLFSSLDLEESQFGPESVEGDSEIQYVVAVNGMDLGSKKNSIALASSSGNNLEELLSLNVTRGSTHTVLDAAPAGTVPSAVDVPSSVNQASHSAVPGSSSAYESNSQLYQGQKMHSGDTRQYPSSALNPVESFPAKDEQTTVLSSVPVQYDFGSQPPNYAIGENIGSMPIYGQPIQQGGLIEDKLYAGIHGQDSELPIKEMKLKRDSSAQKINEAEKVQSLEKDTPQKEARMTRESSLQKLNETDKVRSLENEKTVSVNPYDGSVPNYISRDEVSVANSVAETGSPLLATRSNKKLQEPRQNPTTSEDVNDGKKNNEDDRFHTTTSGLSIPGYAGSEADSRYAGSEVDSRYAGSEVDSMDFSYLEQPVVPPRVYHSERIPREQSELNRLSKSGDSFGSPFMVAQARPDHKQPIMESVEKLHDENVTLQSEQSVLPPKLLYKIPQTVEEGLERKVQKPDSIHPVGNSGDGRETGRLKDNYGDRSISDKQAALTQLRAGQETSLKPTDDSASVPPEFEWTEITASKDYGNNGKVYVNLVARKENPITGGGNGESTVGVGTTEHGDILIDINDRFPRDFLSDIFSKARIDQSGVSPLPGDGTGLSLNMENHEPMHWSYFRNLAQNEFVRKDVSLMDQDHLGFSSPLTGIGEGAPVDYSYPPLKSAGVVFGHTESHISFDEDIRQDLSSITGPTTINVKSDYNPSLPEGIESEQVDGVNHRVRESEYEDDKLENKNTAGPPGDLPLEDFDITTLQIIKNEDLEELRELGSGTFGTVYHGKWRGTDVAIKRIKKSCFTGRSSEQERLTVEFWREAEILSKLHHPNVVAFYGVVQDGPGATLATVTEFMVNGSLRHVLLSKERHLDRRKRLIIAMDAAFGMEYLHSKNIVHFDLKCDNLLVNLKDPLRPICKVGDFGLSKIKRNTLVTGGVRGTLPWMAPELLNGSSSKVSEKVDVFSFGIVLWEILTCEEPYANMHYGAIIGGIVNNTLRPSVPNYCDAEWKLLMEQCWAPDPTVRPSFTEIAARLRVMSAACQTKPQQQNQVAK</sequence>
<evidence type="ECO:0000256" key="5">
    <source>
        <dbReference type="ARBA" id="ARBA00022679"/>
    </source>
</evidence>
<dbReference type="SMART" id="SM00220">
    <property type="entry name" value="S_TKc"/>
    <property type="match status" value="1"/>
</dbReference>
<dbReference type="SUPFAM" id="SSF56112">
    <property type="entry name" value="Protein kinase-like (PK-like)"/>
    <property type="match status" value="1"/>
</dbReference>
<dbReference type="PANTHER" id="PTHR23257">
    <property type="entry name" value="SERINE-THREONINE PROTEIN KINASE"/>
    <property type="match status" value="1"/>
</dbReference>
<keyword evidence="4" id="KW-0597">Phosphoprotein</keyword>
<feature type="chain" id="PRO_5015114949" description="Protein kinase domain-containing protein" evidence="12">
    <location>
        <begin position="28"/>
        <end position="1343"/>
    </location>
</feature>
<dbReference type="GO" id="GO:0005737">
    <property type="term" value="C:cytoplasm"/>
    <property type="evidence" value="ECO:0007669"/>
    <property type="project" value="UniProtKB-SubCell"/>
</dbReference>
<evidence type="ECO:0000256" key="4">
    <source>
        <dbReference type="ARBA" id="ARBA00022553"/>
    </source>
</evidence>
<keyword evidence="8 10" id="KW-0067">ATP-binding</keyword>
<keyword evidence="12" id="KW-0732">Signal</keyword>
<dbReference type="GO" id="GO:0004674">
    <property type="term" value="F:protein serine/threonine kinase activity"/>
    <property type="evidence" value="ECO:0007669"/>
    <property type="project" value="UniProtKB-KW"/>
</dbReference>
<keyword evidence="6 10" id="KW-0547">Nucleotide-binding</keyword>
<keyword evidence="7" id="KW-0418">Kinase</keyword>
<dbReference type="GO" id="GO:0005524">
    <property type="term" value="F:ATP binding"/>
    <property type="evidence" value="ECO:0007669"/>
    <property type="project" value="UniProtKB-UniRule"/>
</dbReference>
<dbReference type="Pfam" id="PF00564">
    <property type="entry name" value="PB1"/>
    <property type="match status" value="1"/>
</dbReference>
<dbReference type="InterPro" id="IPR008271">
    <property type="entry name" value="Ser/Thr_kinase_AS"/>
</dbReference>
<dbReference type="OMA" id="MHKMSEM"/>
<dbReference type="FunFam" id="3.10.20.90:FF:000058">
    <property type="entry name" value="Octicosapeptide/phox/Bem1p domain kinase superfamily protein"/>
    <property type="match status" value="1"/>
</dbReference>
<feature type="compositionally biased region" description="Basic and acidic residues" evidence="11">
    <location>
        <begin position="519"/>
        <end position="537"/>
    </location>
</feature>
<keyword evidence="9" id="KW-0927">Auxin signaling pathway</keyword>
<evidence type="ECO:0000256" key="2">
    <source>
        <dbReference type="ARBA" id="ARBA00022490"/>
    </source>
</evidence>
<evidence type="ECO:0000256" key="3">
    <source>
        <dbReference type="ARBA" id="ARBA00022527"/>
    </source>
</evidence>
<feature type="compositionally biased region" description="Basic and acidic residues" evidence="11">
    <location>
        <begin position="771"/>
        <end position="786"/>
    </location>
</feature>
<evidence type="ECO:0000256" key="8">
    <source>
        <dbReference type="ARBA" id="ARBA00022840"/>
    </source>
</evidence>
<dbReference type="InterPro" id="IPR050167">
    <property type="entry name" value="Ser_Thr_protein_kinase"/>
</dbReference>
<gene>
    <name evidence="14" type="ORF">RchiOBHm_Chr5g0020551</name>
</gene>
<dbReference type="InterPro" id="IPR000719">
    <property type="entry name" value="Prot_kinase_dom"/>
</dbReference>
<evidence type="ECO:0000313" key="15">
    <source>
        <dbReference type="Proteomes" id="UP000238479"/>
    </source>
</evidence>
<feature type="region of interest" description="Disordered" evidence="11">
    <location>
        <begin position="753"/>
        <end position="786"/>
    </location>
</feature>
<organism evidence="14 15">
    <name type="scientific">Rosa chinensis</name>
    <name type="common">China rose</name>
    <dbReference type="NCBI Taxonomy" id="74649"/>
    <lineage>
        <taxon>Eukaryota</taxon>
        <taxon>Viridiplantae</taxon>
        <taxon>Streptophyta</taxon>
        <taxon>Embryophyta</taxon>
        <taxon>Tracheophyta</taxon>
        <taxon>Spermatophyta</taxon>
        <taxon>Magnoliopsida</taxon>
        <taxon>eudicotyledons</taxon>
        <taxon>Gunneridae</taxon>
        <taxon>Pentapetalae</taxon>
        <taxon>rosids</taxon>
        <taxon>fabids</taxon>
        <taxon>Rosales</taxon>
        <taxon>Rosaceae</taxon>
        <taxon>Rosoideae</taxon>
        <taxon>Rosoideae incertae sedis</taxon>
        <taxon>Rosa</taxon>
    </lineage>
</organism>
<evidence type="ECO:0000256" key="1">
    <source>
        <dbReference type="ARBA" id="ARBA00004496"/>
    </source>
</evidence>
<evidence type="ECO:0000256" key="9">
    <source>
        <dbReference type="ARBA" id="ARBA00023294"/>
    </source>
</evidence>
<dbReference type="Gene3D" id="1.10.510.10">
    <property type="entry name" value="Transferase(Phosphotransferase) domain 1"/>
    <property type="match status" value="1"/>
</dbReference>
<dbReference type="InterPro" id="IPR017441">
    <property type="entry name" value="Protein_kinase_ATP_BS"/>
</dbReference>
<reference evidence="14 15" key="1">
    <citation type="journal article" date="2018" name="Nat. Genet.">
        <title>The Rosa genome provides new insights in the design of modern roses.</title>
        <authorList>
            <person name="Bendahmane M."/>
        </authorList>
    </citation>
    <scope>NUCLEOTIDE SEQUENCE [LARGE SCALE GENOMIC DNA]</scope>
    <source>
        <strain evidence="15">cv. Old Blush</strain>
    </source>
</reference>
<keyword evidence="3" id="KW-0723">Serine/threonine-protein kinase</keyword>
<dbReference type="Gramene" id="PRQ30063">
    <property type="protein sequence ID" value="PRQ30063"/>
    <property type="gene ID" value="RchiOBHm_Chr5g0020551"/>
</dbReference>
<evidence type="ECO:0000259" key="13">
    <source>
        <dbReference type="PROSITE" id="PS50011"/>
    </source>
</evidence>
<feature type="region of interest" description="Disordered" evidence="11">
    <location>
        <begin position="994"/>
        <end position="1044"/>
    </location>
</feature>
<dbReference type="Gene3D" id="3.10.20.90">
    <property type="entry name" value="Phosphatidylinositol 3-kinase Catalytic Subunit, Chain A, domain 1"/>
    <property type="match status" value="1"/>
</dbReference>
<dbReference type="EMBL" id="PDCK01000043">
    <property type="protein sequence ID" value="PRQ30063.1"/>
    <property type="molecule type" value="Genomic_DNA"/>
</dbReference>
<dbReference type="PRINTS" id="PR00109">
    <property type="entry name" value="TYRKINASE"/>
</dbReference>
<dbReference type="SUPFAM" id="SSF54277">
    <property type="entry name" value="CAD &amp; PB1 domains"/>
    <property type="match status" value="1"/>
</dbReference>
<dbReference type="InterPro" id="IPR001245">
    <property type="entry name" value="Ser-Thr/Tyr_kinase_cat_dom"/>
</dbReference>
<dbReference type="InterPro" id="IPR011009">
    <property type="entry name" value="Kinase-like_dom_sf"/>
</dbReference>
<dbReference type="FunFam" id="3.30.200.20:FF:000081">
    <property type="entry name" value="Octicosapeptide/phox/Bem1p domain kinase superfamily protein"/>
    <property type="match status" value="1"/>
</dbReference>
<dbReference type="CDD" id="cd13999">
    <property type="entry name" value="STKc_MAP3K-like"/>
    <property type="match status" value="1"/>
</dbReference>
<dbReference type="InterPro" id="IPR000270">
    <property type="entry name" value="PB1_dom"/>
</dbReference>
<dbReference type="Proteomes" id="UP000238479">
    <property type="component" value="Chromosome 5"/>
</dbReference>
<dbReference type="Gene3D" id="3.30.200.20">
    <property type="entry name" value="Phosphorylase Kinase, domain 1"/>
    <property type="match status" value="1"/>
</dbReference>
<feature type="compositionally biased region" description="Basic and acidic residues" evidence="11">
    <location>
        <begin position="613"/>
        <end position="625"/>
    </location>
</feature>
<dbReference type="PROSITE" id="PS00108">
    <property type="entry name" value="PROTEIN_KINASE_ST"/>
    <property type="match status" value="1"/>
</dbReference>
<feature type="region of interest" description="Disordered" evidence="11">
    <location>
        <begin position="519"/>
        <end position="570"/>
    </location>
</feature>
<dbReference type="STRING" id="74649.A0A2P6Q7A0"/>
<dbReference type="PROSITE" id="PS50011">
    <property type="entry name" value="PROTEIN_KINASE_DOM"/>
    <property type="match status" value="1"/>
</dbReference>
<dbReference type="PROSITE" id="PS00107">
    <property type="entry name" value="PROTEIN_KINASE_ATP"/>
    <property type="match status" value="1"/>
</dbReference>
<evidence type="ECO:0000256" key="12">
    <source>
        <dbReference type="SAM" id="SignalP"/>
    </source>
</evidence>
<feature type="compositionally biased region" description="Basic and acidic residues" evidence="11">
    <location>
        <begin position="545"/>
        <end position="557"/>
    </location>
</feature>
<feature type="domain" description="Protein kinase" evidence="13">
    <location>
        <begin position="1061"/>
        <end position="1326"/>
    </location>
</feature>
<evidence type="ECO:0000256" key="11">
    <source>
        <dbReference type="SAM" id="MobiDB-lite"/>
    </source>
</evidence>
<feature type="binding site" evidence="10">
    <location>
        <position position="1092"/>
    </location>
    <ligand>
        <name>ATP</name>
        <dbReference type="ChEBI" id="CHEBI:30616"/>
    </ligand>
</feature>
<dbReference type="OrthoDB" id="4062651at2759"/>
<feature type="region of interest" description="Disordered" evidence="11">
    <location>
        <begin position="588"/>
        <end position="650"/>
    </location>
</feature>
<evidence type="ECO:0000256" key="7">
    <source>
        <dbReference type="ARBA" id="ARBA00022777"/>
    </source>
</evidence>
<comment type="subcellular location">
    <subcellularLocation>
        <location evidence="1">Cytoplasm</location>
    </subcellularLocation>
</comment>
<dbReference type="SMART" id="SM00666">
    <property type="entry name" value="PB1"/>
    <property type="match status" value="1"/>
</dbReference>
<dbReference type="FunFam" id="1.10.510.10:FF:000142">
    <property type="entry name" value="Octicosapeptide/phox/Bem1p domain kinase superfamily protein"/>
    <property type="match status" value="1"/>
</dbReference>
<dbReference type="Pfam" id="PF07714">
    <property type="entry name" value="PK_Tyr_Ser-Thr"/>
    <property type="match status" value="1"/>
</dbReference>
<protein>
    <recommendedName>
        <fullName evidence="13">Protein kinase domain-containing protein</fullName>
    </recommendedName>
</protein>
<feature type="signal peptide" evidence="12">
    <location>
        <begin position="1"/>
        <end position="27"/>
    </location>
</feature>
<name>A0A2P6Q7A0_ROSCH</name>
<evidence type="ECO:0000313" key="14">
    <source>
        <dbReference type="EMBL" id="PRQ30063.1"/>
    </source>
</evidence>
<keyword evidence="15" id="KW-1185">Reference proteome</keyword>
<dbReference type="SMR" id="A0A2P6Q7A0"/>
<keyword evidence="2" id="KW-0963">Cytoplasm</keyword>
<comment type="caution">
    <text evidence="14">The sequence shown here is derived from an EMBL/GenBank/DDBJ whole genome shotgun (WGS) entry which is preliminary data.</text>
</comment>
<proteinExistence type="predicted"/>